<dbReference type="GeneTree" id="ENSGT01150000288021"/>
<reference evidence="2" key="1">
    <citation type="submission" date="2025-08" db="UniProtKB">
        <authorList>
            <consortium name="Ensembl"/>
        </authorList>
    </citation>
    <scope>IDENTIFICATION</scope>
</reference>
<dbReference type="Ensembl" id="ENSLLTT00000013751.1">
    <property type="protein sequence ID" value="ENSLLTP00000013241.1"/>
    <property type="gene ID" value="ENSLLTG00000010127.1"/>
</dbReference>
<dbReference type="InterPro" id="IPR036051">
    <property type="entry name" value="KRAB_dom_sf"/>
</dbReference>
<dbReference type="Gene3D" id="6.10.140.140">
    <property type="match status" value="1"/>
</dbReference>
<dbReference type="PANTHER" id="PTHR23232">
    <property type="entry name" value="KRAB DOMAIN C2H2 ZINC FINGER"/>
    <property type="match status" value="1"/>
</dbReference>
<proteinExistence type="predicted"/>
<dbReference type="SMART" id="SM00349">
    <property type="entry name" value="KRAB"/>
    <property type="match status" value="1"/>
</dbReference>
<dbReference type="PANTHER" id="PTHR23232:SF163">
    <property type="entry name" value="ZINC FINGER PROTEIN 589"/>
    <property type="match status" value="1"/>
</dbReference>
<dbReference type="CDD" id="cd07765">
    <property type="entry name" value="KRAB_A-box"/>
    <property type="match status" value="1"/>
</dbReference>
<reference evidence="2" key="2">
    <citation type="submission" date="2025-09" db="UniProtKB">
        <authorList>
            <consortium name="Ensembl"/>
        </authorList>
    </citation>
    <scope>IDENTIFICATION</scope>
</reference>
<dbReference type="Proteomes" id="UP000694406">
    <property type="component" value="Unplaced"/>
</dbReference>
<evidence type="ECO:0000313" key="3">
    <source>
        <dbReference type="Proteomes" id="UP000694406"/>
    </source>
</evidence>
<name>A0A8C5S987_LATLA</name>
<evidence type="ECO:0000259" key="1">
    <source>
        <dbReference type="PROSITE" id="PS50805"/>
    </source>
</evidence>
<dbReference type="Pfam" id="PF01352">
    <property type="entry name" value="KRAB"/>
    <property type="match status" value="1"/>
</dbReference>
<evidence type="ECO:0000313" key="2">
    <source>
        <dbReference type="Ensembl" id="ENSLLTP00000013241.1"/>
    </source>
</evidence>
<dbReference type="InterPro" id="IPR001909">
    <property type="entry name" value="KRAB"/>
</dbReference>
<sequence>LFLFQDSISFKEVVIYFTKEEWALLDPDQKALHEEIMLETCRNVAFLSKMVIDDGPMPCRYLPSFSRCDCCSLLGKIRVL</sequence>
<dbReference type="SUPFAM" id="SSF109640">
    <property type="entry name" value="KRAB domain (Kruppel-associated box)"/>
    <property type="match status" value="1"/>
</dbReference>
<dbReference type="PROSITE" id="PS50805">
    <property type="entry name" value="KRAB"/>
    <property type="match status" value="1"/>
</dbReference>
<feature type="domain" description="KRAB" evidence="1">
    <location>
        <begin position="8"/>
        <end position="80"/>
    </location>
</feature>
<protein>
    <recommendedName>
        <fullName evidence="1">KRAB domain-containing protein</fullName>
    </recommendedName>
</protein>
<accession>A0A8C5S987</accession>
<dbReference type="GO" id="GO:0006355">
    <property type="term" value="P:regulation of DNA-templated transcription"/>
    <property type="evidence" value="ECO:0007669"/>
    <property type="project" value="InterPro"/>
</dbReference>
<organism evidence="2 3">
    <name type="scientific">Laticauda laticaudata</name>
    <name type="common">Blue-ringed sea krait</name>
    <name type="synonym">Blue-lipped sea krait</name>
    <dbReference type="NCBI Taxonomy" id="8630"/>
    <lineage>
        <taxon>Eukaryota</taxon>
        <taxon>Metazoa</taxon>
        <taxon>Chordata</taxon>
        <taxon>Craniata</taxon>
        <taxon>Vertebrata</taxon>
        <taxon>Euteleostomi</taxon>
        <taxon>Lepidosauria</taxon>
        <taxon>Squamata</taxon>
        <taxon>Bifurcata</taxon>
        <taxon>Unidentata</taxon>
        <taxon>Episquamata</taxon>
        <taxon>Toxicofera</taxon>
        <taxon>Serpentes</taxon>
        <taxon>Colubroidea</taxon>
        <taxon>Elapidae</taxon>
        <taxon>Laticaudinae</taxon>
        <taxon>Laticauda</taxon>
    </lineage>
</organism>
<dbReference type="InterPro" id="IPR050169">
    <property type="entry name" value="Krueppel_C2H2_ZnF"/>
</dbReference>
<keyword evidence="3" id="KW-1185">Reference proteome</keyword>
<dbReference type="AlphaFoldDB" id="A0A8C5S987"/>